<dbReference type="Gene3D" id="1.10.8.1220">
    <property type="match status" value="1"/>
</dbReference>
<dbReference type="GO" id="GO:0005524">
    <property type="term" value="F:ATP binding"/>
    <property type="evidence" value="ECO:0007669"/>
    <property type="project" value="UniProtKB-KW"/>
</dbReference>
<dbReference type="InterPro" id="IPR043160">
    <property type="entry name" value="Dynein_C_barrel"/>
</dbReference>
<keyword evidence="7" id="KW-0243">Dynein</keyword>
<accession>G3Q6H1</accession>
<organism evidence="15">
    <name type="scientific">Gasterosteus aculeatus</name>
    <name type="common">Three-spined stickleback</name>
    <dbReference type="NCBI Taxonomy" id="69293"/>
    <lineage>
        <taxon>Eukaryota</taxon>
        <taxon>Metazoa</taxon>
        <taxon>Chordata</taxon>
        <taxon>Craniata</taxon>
        <taxon>Vertebrata</taxon>
        <taxon>Euteleostomi</taxon>
        <taxon>Actinopterygii</taxon>
        <taxon>Neopterygii</taxon>
        <taxon>Teleostei</taxon>
        <taxon>Neoteleostei</taxon>
        <taxon>Acanthomorphata</taxon>
        <taxon>Eupercaria</taxon>
        <taxon>Perciformes</taxon>
        <taxon>Cottioidei</taxon>
        <taxon>Gasterosteales</taxon>
        <taxon>Gasterosteidae</taxon>
        <taxon>Gasterosteus</taxon>
    </lineage>
</organism>
<dbReference type="Gene3D" id="6.10.140.1060">
    <property type="match status" value="1"/>
</dbReference>
<dbReference type="Gene3D" id="1.10.8.720">
    <property type="entry name" value="Region D6 of dynein motor"/>
    <property type="match status" value="1"/>
</dbReference>
<dbReference type="GO" id="GO:0007018">
    <property type="term" value="P:microtubule-based movement"/>
    <property type="evidence" value="ECO:0007669"/>
    <property type="project" value="InterPro"/>
</dbReference>
<evidence type="ECO:0000256" key="2">
    <source>
        <dbReference type="ARBA" id="ARBA00008887"/>
    </source>
</evidence>
<evidence type="ECO:0000256" key="6">
    <source>
        <dbReference type="ARBA" id="ARBA00022840"/>
    </source>
</evidence>
<evidence type="ECO:0000256" key="12">
    <source>
        <dbReference type="ARBA" id="ARBA00023273"/>
    </source>
</evidence>
<dbReference type="InterPro" id="IPR026983">
    <property type="entry name" value="DHC"/>
</dbReference>
<keyword evidence="8" id="KW-0175">Coiled coil</keyword>
<dbReference type="InterPro" id="IPR041228">
    <property type="entry name" value="Dynein_C"/>
</dbReference>
<evidence type="ECO:0000256" key="5">
    <source>
        <dbReference type="ARBA" id="ARBA00022741"/>
    </source>
</evidence>
<dbReference type="OMA" id="LENICFF"/>
<reference evidence="15" key="1">
    <citation type="submission" date="2006-01" db="EMBL/GenBank/DDBJ databases">
        <authorList>
            <person name="Lindblad-Toh K."/>
            <person name="Mauceli E."/>
            <person name="Grabherr M."/>
            <person name="Chang J.L."/>
            <person name="Lander E.S."/>
        </authorList>
    </citation>
    <scope>NUCLEOTIDE SEQUENCE [LARGE SCALE GENOMIC DNA]</scope>
</reference>
<keyword evidence="11" id="KW-0206">Cytoskeleton</keyword>
<keyword evidence="3" id="KW-0963">Cytoplasm</keyword>
<reference evidence="15" key="2">
    <citation type="submission" date="2024-04" db="UniProtKB">
        <authorList>
            <consortium name="Ensembl"/>
        </authorList>
    </citation>
    <scope>IDENTIFICATION</scope>
</reference>
<dbReference type="PANTHER" id="PTHR46532:SF11">
    <property type="entry name" value="DYNEIN AXONEMAL HEAVY CHAIN 12"/>
    <property type="match status" value="1"/>
</dbReference>
<keyword evidence="6" id="KW-0067">ATP-binding</keyword>
<evidence type="ECO:0000256" key="10">
    <source>
        <dbReference type="ARBA" id="ARBA00023175"/>
    </source>
</evidence>
<dbReference type="Gene3D" id="1.20.1270.280">
    <property type="match status" value="1"/>
</dbReference>
<dbReference type="FunFam" id="3.10.490.20:FF:000010">
    <property type="entry name" value="Dynein heavy chain, putative"/>
    <property type="match status" value="1"/>
</dbReference>
<evidence type="ECO:0000256" key="7">
    <source>
        <dbReference type="ARBA" id="ARBA00023017"/>
    </source>
</evidence>
<dbReference type="STRING" id="69293.ENSGACP00000025481"/>
<keyword evidence="9" id="KW-0969">Cilium</keyword>
<dbReference type="AlphaFoldDB" id="G3Q6H1"/>
<keyword evidence="10" id="KW-0505">Motor protein</keyword>
<proteinExistence type="inferred from homology"/>
<evidence type="ECO:0000313" key="15">
    <source>
        <dbReference type="Ensembl" id="ENSGACP00000025481.1"/>
    </source>
</evidence>
<dbReference type="FunFam" id="1.10.8.720:FF:000004">
    <property type="entry name" value="Dynein heavy chain 5, axonemal"/>
    <property type="match status" value="1"/>
</dbReference>
<sequence>KRKRKELEGNLLDKLSSTKGVNKGSLVDDDSMISILSTTKHTAAEVGVKLSAAAEAEVKINIAQAEYRPVASRGSTLYFLITEMSMVNVMYQTSLGQFLKIFDLSLAQKSEKSSKTQKWIANIIEYLTYEVFRYTVRGLYENHKFIFTLLLALKIDLQNKKIEHDHFQILIKGKTIITAGKILTNCISVRVAISFYTFPTTRKFLRYLLKSCVHYTCTFSEQSSIKFTNDPPQGVRAGLKRTFAGISQNQLEVSNLPMWKPILYSVAFLHTGVQSEYKFGSLGWNIPYEFNSADFTASVEFVERHLDDCGPRKWVTWVTVRNMLAEVQYGGRVTDDYDKRLLKCFAREWFSKMMSDPSFCFYTGYNPCTVDEYMECIQSLPTIDSPEALGLHSNADITYKTNTSAGVLDTITNIQPKDIFTKCKVQKSFLILILKLLSINLRDALDNIFDARVPKLWRKISWESSTLGFWFTELLERNKQFIGRPKTFWTTGFFNPQGEFLTAMRQEVTRANKGWALDTVTLTNKVLKHAQEEITASPTEGVYVYGLYLEGAGWDKKNTHLIESSAKVLFTALQVIHMFAINSTAPVDPKLCVCPIYKTDLNYITAVVLPTMKSHSPDHWIMCGVALLCDIK</sequence>
<evidence type="ECO:0000256" key="8">
    <source>
        <dbReference type="ARBA" id="ARBA00023054"/>
    </source>
</evidence>
<protein>
    <recommendedName>
        <fullName evidence="16">Dynein heavy chain 8, axonemal</fullName>
    </recommendedName>
</protein>
<name>G3Q6H1_GASAC</name>
<evidence type="ECO:0000256" key="11">
    <source>
        <dbReference type="ARBA" id="ARBA00023212"/>
    </source>
</evidence>
<keyword evidence="5" id="KW-0547">Nucleotide-binding</keyword>
<evidence type="ECO:0000256" key="4">
    <source>
        <dbReference type="ARBA" id="ARBA00022701"/>
    </source>
</evidence>
<evidence type="ECO:0000259" key="13">
    <source>
        <dbReference type="Pfam" id="PF18198"/>
    </source>
</evidence>
<dbReference type="InParanoid" id="G3Q6H1"/>
<evidence type="ECO:0000256" key="9">
    <source>
        <dbReference type="ARBA" id="ARBA00023069"/>
    </source>
</evidence>
<comment type="subcellular location">
    <subcellularLocation>
        <location evidence="1">Cytoplasm</location>
        <location evidence="1">Cytoskeleton</location>
        <location evidence="1">Cilium axoneme</location>
    </subcellularLocation>
</comment>
<dbReference type="eggNOG" id="KOG3595">
    <property type="taxonomic scope" value="Eukaryota"/>
</dbReference>
<feature type="domain" description="Dynein heavy chain AAA lid" evidence="13">
    <location>
        <begin position="259"/>
        <end position="395"/>
    </location>
</feature>
<evidence type="ECO:0000259" key="14">
    <source>
        <dbReference type="Pfam" id="PF18199"/>
    </source>
</evidence>
<dbReference type="Ensembl" id="ENSGACT00000025531.1">
    <property type="protein sequence ID" value="ENSGACP00000025481.1"/>
    <property type="gene ID" value="ENSGACG00000019277.1"/>
</dbReference>
<dbReference type="PANTHER" id="PTHR46532">
    <property type="entry name" value="MALE FERTILITY FACTOR KL5"/>
    <property type="match status" value="1"/>
</dbReference>
<comment type="similarity">
    <text evidence="2">Belongs to the dynein heavy chain family.</text>
</comment>
<keyword evidence="4" id="KW-0493">Microtubule</keyword>
<keyword evidence="12" id="KW-0966">Cell projection</keyword>
<dbReference type="GO" id="GO:0005874">
    <property type="term" value="C:microtubule"/>
    <property type="evidence" value="ECO:0007669"/>
    <property type="project" value="UniProtKB-KW"/>
</dbReference>
<dbReference type="GO" id="GO:0045505">
    <property type="term" value="F:dynein intermediate chain binding"/>
    <property type="evidence" value="ECO:0007669"/>
    <property type="project" value="InterPro"/>
</dbReference>
<dbReference type="InterPro" id="IPR041658">
    <property type="entry name" value="AAA_lid_11"/>
</dbReference>
<dbReference type="Pfam" id="PF18198">
    <property type="entry name" value="AAA_lid_11"/>
    <property type="match status" value="1"/>
</dbReference>
<dbReference type="Pfam" id="PF18199">
    <property type="entry name" value="Dynein_C"/>
    <property type="match status" value="1"/>
</dbReference>
<evidence type="ECO:0000256" key="3">
    <source>
        <dbReference type="ARBA" id="ARBA00022490"/>
    </source>
</evidence>
<evidence type="ECO:0008006" key="16">
    <source>
        <dbReference type="Google" id="ProtNLM"/>
    </source>
</evidence>
<dbReference type="GO" id="GO:0005858">
    <property type="term" value="C:axonemal dynein complex"/>
    <property type="evidence" value="ECO:0007669"/>
    <property type="project" value="TreeGrafter"/>
</dbReference>
<feature type="domain" description="Dynein heavy chain C-terminal" evidence="14">
    <location>
        <begin position="436"/>
        <end position="629"/>
    </location>
</feature>
<dbReference type="InterPro" id="IPR042219">
    <property type="entry name" value="AAA_lid_11_sf"/>
</dbReference>
<dbReference type="GO" id="GO:0051959">
    <property type="term" value="F:dynein light intermediate chain binding"/>
    <property type="evidence" value="ECO:0007669"/>
    <property type="project" value="InterPro"/>
</dbReference>
<dbReference type="FunFam" id="1.10.8.1220:FF:000001">
    <property type="entry name" value="Dynein axonemal heavy chain 5"/>
    <property type="match status" value="1"/>
</dbReference>
<evidence type="ECO:0000256" key="1">
    <source>
        <dbReference type="ARBA" id="ARBA00004430"/>
    </source>
</evidence>
<dbReference type="Gene3D" id="3.10.490.20">
    <property type="match status" value="1"/>
</dbReference>